<comment type="caution">
    <text evidence="6">The sequence shown here is derived from an EMBL/GenBank/DDBJ whole genome shotgun (WGS) entry which is preliminary data.</text>
</comment>
<keyword evidence="3" id="KW-0328">Glycosyltransferase</keyword>
<dbReference type="InterPro" id="IPR029044">
    <property type="entry name" value="Nucleotide-diphossugar_trans"/>
</dbReference>
<keyword evidence="5" id="KW-0472">Membrane</keyword>
<evidence type="ECO:0000256" key="4">
    <source>
        <dbReference type="ARBA" id="ARBA00022679"/>
    </source>
</evidence>
<dbReference type="Pfam" id="PF05637">
    <property type="entry name" value="Glyco_transf_34"/>
    <property type="match status" value="1"/>
</dbReference>
<evidence type="ECO:0000256" key="3">
    <source>
        <dbReference type="ARBA" id="ARBA00022676"/>
    </source>
</evidence>
<dbReference type="Gene3D" id="3.90.550.10">
    <property type="entry name" value="Spore Coat Polysaccharide Biosynthesis Protein SpsA, Chain A"/>
    <property type="match status" value="1"/>
</dbReference>
<keyword evidence="5" id="KW-1133">Transmembrane helix</keyword>
<dbReference type="GO" id="GO:0016757">
    <property type="term" value="F:glycosyltransferase activity"/>
    <property type="evidence" value="ECO:0007669"/>
    <property type="project" value="UniProtKB-KW"/>
</dbReference>
<evidence type="ECO:0008006" key="8">
    <source>
        <dbReference type="Google" id="ProtNLM"/>
    </source>
</evidence>
<evidence type="ECO:0000313" key="6">
    <source>
        <dbReference type="EMBL" id="GBG82349.1"/>
    </source>
</evidence>
<dbReference type="PANTHER" id="PTHR31311:SF44">
    <property type="entry name" value="GLYCOSYLTRANSFERASE 2-RELATED"/>
    <property type="match status" value="1"/>
</dbReference>
<feature type="transmembrane region" description="Helical" evidence="5">
    <location>
        <begin position="14"/>
        <end position="33"/>
    </location>
</feature>
<dbReference type="InterPro" id="IPR008630">
    <property type="entry name" value="Glyco_trans_34"/>
</dbReference>
<proteinExistence type="inferred from homology"/>
<evidence type="ECO:0000256" key="1">
    <source>
        <dbReference type="ARBA" id="ARBA00004323"/>
    </source>
</evidence>
<comment type="subcellular location">
    <subcellularLocation>
        <location evidence="1">Golgi apparatus membrane</location>
        <topology evidence="1">Single-pass type II membrane protein</topology>
    </subcellularLocation>
</comment>
<dbReference type="STRING" id="69332.A0A388LJ52"/>
<dbReference type="AlphaFoldDB" id="A0A388LJ52"/>
<keyword evidence="4" id="KW-0808">Transferase</keyword>
<sequence length="403" mass="46299">MAVTRRRPSSFRQAIFRFVVPLVLLGCFIYPWLHYPWTCPPPPSDGNTALSQVINTTSIERPAEVVGGGLTQADFLYLRYPQLKKQDDGAARLATFSKELEYSQLRSKNDFVVHMWRQKTPDLTQPKVLLASASAPTCEMLHGPVMAQQALINKLAYAELHTNVDVLYTLENPAKDAYQWNRPLLWLRLLKKWRSSYDWVFWVDADAIILDLGFTIPFASYKPYDIVMWGNTERAYSVGDFKSIALGLTMFKTSQFSISFVDAILDMRDKGRRLKAGDLYEQIQTAITEPPQFLNDQAAAAYLFRTVGAERWRERVHFETSYYLNGYWKDVGQRLDKIAFEREIRSKDPPFSCHFVGCSLCTGRAMSDYKQCVDYFEKSFQFAMNETARKEMAAAFREGGDAM</sequence>
<dbReference type="Proteomes" id="UP000265515">
    <property type="component" value="Unassembled WGS sequence"/>
</dbReference>
<keyword evidence="5" id="KW-0812">Transmembrane</keyword>
<comment type="similarity">
    <text evidence="2">Belongs to the glycosyltransferase 34 family.</text>
</comment>
<evidence type="ECO:0000313" key="7">
    <source>
        <dbReference type="Proteomes" id="UP000265515"/>
    </source>
</evidence>
<accession>A0A388LJ52</accession>
<keyword evidence="7" id="KW-1185">Reference proteome</keyword>
<dbReference type="GO" id="GO:0000139">
    <property type="term" value="C:Golgi membrane"/>
    <property type="evidence" value="ECO:0007669"/>
    <property type="project" value="UniProtKB-SubCell"/>
</dbReference>
<dbReference type="PANTHER" id="PTHR31311">
    <property type="entry name" value="XYLOGLUCAN 6-XYLOSYLTRANSFERASE 5-RELATED-RELATED"/>
    <property type="match status" value="1"/>
</dbReference>
<evidence type="ECO:0000256" key="2">
    <source>
        <dbReference type="ARBA" id="ARBA00005664"/>
    </source>
</evidence>
<reference evidence="6 7" key="1">
    <citation type="journal article" date="2018" name="Cell">
        <title>The Chara Genome: Secondary Complexity and Implications for Plant Terrestrialization.</title>
        <authorList>
            <person name="Nishiyama T."/>
            <person name="Sakayama H."/>
            <person name="Vries J.D."/>
            <person name="Buschmann H."/>
            <person name="Saint-Marcoux D."/>
            <person name="Ullrich K.K."/>
            <person name="Haas F.B."/>
            <person name="Vanderstraeten L."/>
            <person name="Becker D."/>
            <person name="Lang D."/>
            <person name="Vosolsobe S."/>
            <person name="Rombauts S."/>
            <person name="Wilhelmsson P.K.I."/>
            <person name="Janitza P."/>
            <person name="Kern R."/>
            <person name="Heyl A."/>
            <person name="Rumpler F."/>
            <person name="Villalobos L.I.A.C."/>
            <person name="Clay J.M."/>
            <person name="Skokan R."/>
            <person name="Toyoda A."/>
            <person name="Suzuki Y."/>
            <person name="Kagoshima H."/>
            <person name="Schijlen E."/>
            <person name="Tajeshwar N."/>
            <person name="Catarino B."/>
            <person name="Hetherington A.J."/>
            <person name="Saltykova A."/>
            <person name="Bonnot C."/>
            <person name="Breuninger H."/>
            <person name="Symeonidi A."/>
            <person name="Radhakrishnan G.V."/>
            <person name="Van Nieuwerburgh F."/>
            <person name="Deforce D."/>
            <person name="Chang C."/>
            <person name="Karol K.G."/>
            <person name="Hedrich R."/>
            <person name="Ulvskov P."/>
            <person name="Glockner G."/>
            <person name="Delwiche C.F."/>
            <person name="Petrasek J."/>
            <person name="Van de Peer Y."/>
            <person name="Friml J."/>
            <person name="Beilby M."/>
            <person name="Dolan L."/>
            <person name="Kohara Y."/>
            <person name="Sugano S."/>
            <person name="Fujiyama A."/>
            <person name="Delaux P.-M."/>
            <person name="Quint M."/>
            <person name="TheiBen G."/>
            <person name="Hagemann M."/>
            <person name="Harholt J."/>
            <person name="Dunand C."/>
            <person name="Zachgo S."/>
            <person name="Langdale J."/>
            <person name="Maumus F."/>
            <person name="Straeten D.V.D."/>
            <person name="Gould S.B."/>
            <person name="Rensing S.A."/>
        </authorList>
    </citation>
    <scope>NUCLEOTIDE SEQUENCE [LARGE SCALE GENOMIC DNA]</scope>
    <source>
        <strain evidence="6 7">S276</strain>
    </source>
</reference>
<name>A0A388LJ52_CHABU</name>
<dbReference type="EMBL" id="BFEA01000404">
    <property type="protein sequence ID" value="GBG82349.1"/>
    <property type="molecule type" value="Genomic_DNA"/>
</dbReference>
<protein>
    <recommendedName>
        <fullName evidence="8">GT34-family glycosyltransferase</fullName>
    </recommendedName>
</protein>
<organism evidence="6 7">
    <name type="scientific">Chara braunii</name>
    <name type="common">Braun's stonewort</name>
    <dbReference type="NCBI Taxonomy" id="69332"/>
    <lineage>
        <taxon>Eukaryota</taxon>
        <taxon>Viridiplantae</taxon>
        <taxon>Streptophyta</taxon>
        <taxon>Charophyceae</taxon>
        <taxon>Charales</taxon>
        <taxon>Characeae</taxon>
        <taxon>Chara</taxon>
    </lineage>
</organism>
<evidence type="ECO:0000256" key="5">
    <source>
        <dbReference type="SAM" id="Phobius"/>
    </source>
</evidence>
<dbReference type="Gramene" id="GBG82349">
    <property type="protein sequence ID" value="GBG82349"/>
    <property type="gene ID" value="CBR_g34633"/>
</dbReference>
<gene>
    <name evidence="6" type="ORF">CBR_g34633</name>
</gene>